<feature type="compositionally biased region" description="Acidic residues" evidence="8">
    <location>
        <begin position="92"/>
        <end position="164"/>
    </location>
</feature>
<dbReference type="GO" id="GO:0005654">
    <property type="term" value="C:nucleoplasm"/>
    <property type="evidence" value="ECO:0007669"/>
    <property type="project" value="UniProtKB-SubCell"/>
</dbReference>
<evidence type="ECO:0000256" key="4">
    <source>
        <dbReference type="ARBA" id="ARBA00022737"/>
    </source>
</evidence>
<organism evidence="10">
    <name type="scientific">Hirondellea gigas</name>
    <dbReference type="NCBI Taxonomy" id="1518452"/>
    <lineage>
        <taxon>Eukaryota</taxon>
        <taxon>Metazoa</taxon>
        <taxon>Ecdysozoa</taxon>
        <taxon>Arthropoda</taxon>
        <taxon>Crustacea</taxon>
        <taxon>Multicrustacea</taxon>
        <taxon>Malacostraca</taxon>
        <taxon>Eumalacostraca</taxon>
        <taxon>Peracarida</taxon>
        <taxon>Amphipoda</taxon>
        <taxon>Amphilochidea</taxon>
        <taxon>Lysianassida</taxon>
        <taxon>Lysianassidira</taxon>
        <taxon>Lysianassoidea</taxon>
        <taxon>Lysianassidae</taxon>
        <taxon>Hirondellea</taxon>
    </lineage>
</organism>
<accession>A0A2P2I0S7</accession>
<dbReference type="GO" id="GO:0043021">
    <property type="term" value="F:ribonucleoprotein complex binding"/>
    <property type="evidence" value="ECO:0007669"/>
    <property type="project" value="UniProtKB-UniRule"/>
</dbReference>
<dbReference type="PANTHER" id="PTHR17605:SF0">
    <property type="entry name" value="RIBOSOME BIOGENESIS PROTEIN BOP1"/>
    <property type="match status" value="1"/>
</dbReference>
<keyword evidence="2 6" id="KW-0698">rRNA processing</keyword>
<feature type="region of interest" description="Disordered" evidence="8">
    <location>
        <begin position="28"/>
        <end position="213"/>
    </location>
</feature>
<name>A0A2P2I0S7_9CRUS</name>
<dbReference type="SMART" id="SM01035">
    <property type="entry name" value="BOP1NT"/>
    <property type="match status" value="1"/>
</dbReference>
<dbReference type="InterPro" id="IPR001680">
    <property type="entry name" value="WD40_rpt"/>
</dbReference>
<dbReference type="InterPro" id="IPR028598">
    <property type="entry name" value="BOP1/Erb1"/>
</dbReference>
<feature type="repeat" description="WD" evidence="7">
    <location>
        <begin position="813"/>
        <end position="838"/>
    </location>
</feature>
<evidence type="ECO:0000313" key="10">
    <source>
        <dbReference type="EMBL" id="LAB67635.1"/>
    </source>
</evidence>
<feature type="compositionally biased region" description="Acidic residues" evidence="8">
    <location>
        <begin position="202"/>
        <end position="213"/>
    </location>
</feature>
<feature type="domain" description="BOP1 N-terminal" evidence="9">
    <location>
        <begin position="226"/>
        <end position="486"/>
    </location>
</feature>
<reference evidence="10" key="1">
    <citation type="journal article" date="2018" name="Biosci. Biotechnol. Biochem.">
        <title>Polysaccharide hydrolase of the hadal zone amphipods Hirondellea gigas.</title>
        <authorList>
            <person name="Kobayashi H."/>
            <person name="Nagahama T."/>
            <person name="Arai W."/>
            <person name="Sasagawa Y."/>
            <person name="Umeda M."/>
            <person name="Hayashi T."/>
            <person name="Nikaido I."/>
            <person name="Watanabe H."/>
            <person name="Oguri K."/>
            <person name="Kitazato H."/>
            <person name="Fujioka K."/>
            <person name="Kido Y."/>
            <person name="Takami H."/>
        </authorList>
    </citation>
    <scope>NUCLEOTIDE SEQUENCE</scope>
    <source>
        <tissue evidence="10">Whole body</tissue>
    </source>
</reference>
<dbReference type="GO" id="GO:0030687">
    <property type="term" value="C:preribosome, large subunit precursor"/>
    <property type="evidence" value="ECO:0007669"/>
    <property type="project" value="UniProtKB-UniRule"/>
</dbReference>
<protein>
    <recommendedName>
        <fullName evidence="6">Ribosome biogenesis protein BOP1 homolog</fullName>
    </recommendedName>
</protein>
<dbReference type="AlphaFoldDB" id="A0A2P2I0S7"/>
<dbReference type="InterPro" id="IPR019775">
    <property type="entry name" value="WD40_repeat_CS"/>
</dbReference>
<dbReference type="EMBL" id="IACF01001962">
    <property type="protein sequence ID" value="LAB67635.1"/>
    <property type="molecule type" value="mRNA"/>
</dbReference>
<sequence>MSTKRKIKLPSPADILRSDTADLLGIFDDGSIDDNDQEIHFDEGDDGESNPYKYHLDENPNYEDPYYYDLGDNINKQVAFYKSNNRSKKQDEEDNEDATEDSDEEEDDSDNEDDDSDDNEGSDSDDLDDSEDDENLDTSEKDDDESEEEEDSEGNEDDNEESEYNETSSSKANSTEGPSKSRSSDTGESSSGQNGAVANNDEYADGDSSDEEEIRNTVGNIPLEWYDEYDHIGYDTMGEKIIKPDRGDSIDAFLKRIEDPDYRRTVVDRLTGQDVKLVDDDLDLIHRLVKGYVPSAQYDLYEPFLDLYSHEVMETPLSGRPEHKRSFLPSKSDRRKVSRMVHALKQAAIHKHKRQKRYNVYDLWKSDNIPVPMRRRLNVDYKAPPARLPTNNSSYNPPPEFLMNAKQLEWIERNKNGHQRKLLLARLPTKYDSLRKVPNHFTYVMDIFNRCLDLYMSSRFAYKRVKGHSKDLLPDLPRPRDLRPYPTKECLLFTGHRSIVRAITIHPLGKIMATGSDDHTIKIWEVSTSRCLHTLSVGDAVHSLAWNPNTRVLVLAAAVGKCVIIINPENYLTDATVVARTNALLESKPDYGDYTASDKVAKTIKWLLPSAEEKEQGYRIVVKHTHKVHQVVWHQQGDYFATLQPDANTTSVVTHQLARWRSQIPFGRASVKVTALSFHPKKAYFYICSQGRIRVYSLVEKKLIRLIKTNSASEFISSIAVHPSGEHFIVGSHGKRVTWYEMECTNRPFTLRYHHGAIRSVAFHNKYPLFASAADDGRVIVTHSMVYSDLIKDPLLVPVKELRNHQLFDGLCVLQIAWHPHDPCLFTAGADSTIRMWQ</sequence>
<dbReference type="GO" id="GO:0000466">
    <property type="term" value="P:maturation of 5.8S rRNA from tricistronic rRNA transcript (SSU-rRNA, 5.8S rRNA, LSU-rRNA)"/>
    <property type="evidence" value="ECO:0007669"/>
    <property type="project" value="UniProtKB-UniRule"/>
</dbReference>
<dbReference type="SUPFAM" id="SSF50978">
    <property type="entry name" value="WD40 repeat-like"/>
    <property type="match status" value="1"/>
</dbReference>
<dbReference type="GO" id="GO:0070545">
    <property type="term" value="C:PeBoW complex"/>
    <property type="evidence" value="ECO:0007669"/>
    <property type="project" value="TreeGrafter"/>
</dbReference>
<dbReference type="PROSITE" id="PS50082">
    <property type="entry name" value="WD_REPEATS_2"/>
    <property type="match status" value="2"/>
</dbReference>
<dbReference type="InterPro" id="IPR012953">
    <property type="entry name" value="BOP1_N_dom"/>
</dbReference>
<evidence type="ECO:0000256" key="3">
    <source>
        <dbReference type="ARBA" id="ARBA00022574"/>
    </source>
</evidence>
<evidence type="ECO:0000256" key="5">
    <source>
        <dbReference type="ARBA" id="ARBA00023242"/>
    </source>
</evidence>
<dbReference type="SMART" id="SM00320">
    <property type="entry name" value="WD40"/>
    <property type="match status" value="7"/>
</dbReference>
<proteinExistence type="evidence at transcript level"/>
<dbReference type="Pfam" id="PF00400">
    <property type="entry name" value="WD40"/>
    <property type="match status" value="3"/>
</dbReference>
<dbReference type="Gene3D" id="2.130.10.10">
    <property type="entry name" value="YVTN repeat-like/Quinoprotein amine dehydrogenase"/>
    <property type="match status" value="1"/>
</dbReference>
<evidence type="ECO:0000259" key="9">
    <source>
        <dbReference type="SMART" id="SM01035"/>
    </source>
</evidence>
<keyword evidence="5 6" id="KW-0539">Nucleus</keyword>
<dbReference type="PANTHER" id="PTHR17605">
    <property type="entry name" value="RIBOSOME BIOGENESIS PROTEIN BOP1 BLOCK OF PROLIFERATION 1 PROTEIN"/>
    <property type="match status" value="1"/>
</dbReference>
<dbReference type="Pfam" id="PF08145">
    <property type="entry name" value="BOP1NT"/>
    <property type="match status" value="1"/>
</dbReference>
<evidence type="ECO:0000256" key="8">
    <source>
        <dbReference type="SAM" id="MobiDB-lite"/>
    </source>
</evidence>
<dbReference type="FunFam" id="2.130.10.10:FF:000576">
    <property type="entry name" value="Ribosome biogenesis protein ERB1"/>
    <property type="match status" value="1"/>
</dbReference>
<keyword evidence="3 7" id="KW-0853">WD repeat</keyword>
<comment type="subcellular location">
    <subcellularLocation>
        <location evidence="6">Nucleus</location>
        <location evidence="6">Nucleolus</location>
    </subcellularLocation>
    <subcellularLocation>
        <location evidence="6">Nucleus</location>
        <location evidence="6">Nucleoplasm</location>
    </subcellularLocation>
</comment>
<feature type="compositionally biased region" description="Low complexity" evidence="8">
    <location>
        <begin position="180"/>
        <end position="191"/>
    </location>
</feature>
<evidence type="ECO:0000256" key="1">
    <source>
        <dbReference type="ARBA" id="ARBA00022517"/>
    </source>
</evidence>
<evidence type="ECO:0000256" key="2">
    <source>
        <dbReference type="ARBA" id="ARBA00022552"/>
    </source>
</evidence>
<dbReference type="PROSITE" id="PS50294">
    <property type="entry name" value="WD_REPEATS_REGION"/>
    <property type="match status" value="2"/>
</dbReference>
<dbReference type="HAMAP" id="MF_03027">
    <property type="entry name" value="BOP1"/>
    <property type="match status" value="1"/>
</dbReference>
<comment type="function">
    <text evidence="6">Required for maturation of ribosomal RNAs and formation of the large ribosomal subunit.</text>
</comment>
<dbReference type="PROSITE" id="PS00678">
    <property type="entry name" value="WD_REPEATS_1"/>
    <property type="match status" value="1"/>
</dbReference>
<keyword evidence="4" id="KW-0677">Repeat</keyword>
<evidence type="ECO:0000256" key="7">
    <source>
        <dbReference type="PROSITE-ProRule" id="PRU00221"/>
    </source>
</evidence>
<evidence type="ECO:0000256" key="6">
    <source>
        <dbReference type="HAMAP-Rule" id="MF_03027"/>
    </source>
</evidence>
<comment type="similarity">
    <text evidence="6">Belongs to the WD repeat BOP1/ERB1 family.</text>
</comment>
<dbReference type="InterPro" id="IPR036322">
    <property type="entry name" value="WD40_repeat_dom_sf"/>
</dbReference>
<feature type="repeat" description="WD" evidence="7">
    <location>
        <begin position="493"/>
        <end position="534"/>
    </location>
</feature>
<dbReference type="InterPro" id="IPR015943">
    <property type="entry name" value="WD40/YVTN_repeat-like_dom_sf"/>
</dbReference>
<keyword evidence="1 6" id="KW-0690">Ribosome biogenesis</keyword>
<dbReference type="GO" id="GO:0000463">
    <property type="term" value="P:maturation of LSU-rRNA from tricistronic rRNA transcript (SSU-rRNA, 5.8S rRNA, LSU-rRNA)"/>
    <property type="evidence" value="ECO:0007669"/>
    <property type="project" value="UniProtKB-UniRule"/>
</dbReference>